<feature type="non-terminal residue" evidence="2">
    <location>
        <position position="1"/>
    </location>
</feature>
<feature type="domain" description="BUB1 N-terminal" evidence="1">
    <location>
        <begin position="45"/>
        <end position="111"/>
    </location>
</feature>
<evidence type="ECO:0000313" key="2">
    <source>
        <dbReference type="EMBL" id="CAH2216210.1"/>
    </source>
</evidence>
<dbReference type="SMART" id="SM00777">
    <property type="entry name" value="Mad3_BUB1_I"/>
    <property type="match status" value="1"/>
</dbReference>
<organism evidence="2 3">
    <name type="scientific">Pararge aegeria aegeria</name>
    <dbReference type="NCBI Taxonomy" id="348720"/>
    <lineage>
        <taxon>Eukaryota</taxon>
        <taxon>Metazoa</taxon>
        <taxon>Ecdysozoa</taxon>
        <taxon>Arthropoda</taxon>
        <taxon>Hexapoda</taxon>
        <taxon>Insecta</taxon>
        <taxon>Pterygota</taxon>
        <taxon>Neoptera</taxon>
        <taxon>Endopterygota</taxon>
        <taxon>Lepidoptera</taxon>
        <taxon>Glossata</taxon>
        <taxon>Ditrysia</taxon>
        <taxon>Papilionoidea</taxon>
        <taxon>Nymphalidae</taxon>
        <taxon>Satyrinae</taxon>
        <taxon>Satyrini</taxon>
        <taxon>Parargina</taxon>
        <taxon>Pararge</taxon>
    </lineage>
</organism>
<comment type="caution">
    <text evidence="2">The sequence shown here is derived from an EMBL/GenBank/DDBJ whole genome shotgun (WGS) entry which is preliminary data.</text>
</comment>
<keyword evidence="3" id="KW-1185">Reference proteome</keyword>
<evidence type="ECO:0000259" key="1">
    <source>
        <dbReference type="PROSITE" id="PS51489"/>
    </source>
</evidence>
<dbReference type="GO" id="GO:0007094">
    <property type="term" value="P:mitotic spindle assembly checkpoint signaling"/>
    <property type="evidence" value="ECO:0007669"/>
    <property type="project" value="InterPro"/>
</dbReference>
<dbReference type="Pfam" id="PF08311">
    <property type="entry name" value="Mad3_BUB1_I"/>
    <property type="match status" value="1"/>
</dbReference>
<dbReference type="GO" id="GO:0004672">
    <property type="term" value="F:protein kinase activity"/>
    <property type="evidence" value="ECO:0007669"/>
    <property type="project" value="TreeGrafter"/>
</dbReference>
<protein>
    <submittedName>
        <fullName evidence="2">Jg24186 protein</fullName>
    </submittedName>
</protein>
<dbReference type="EMBL" id="CAKXAJ010014443">
    <property type="protein sequence ID" value="CAH2216210.1"/>
    <property type="molecule type" value="Genomic_DNA"/>
</dbReference>
<proteinExistence type="predicted"/>
<dbReference type="OrthoDB" id="248495at2759"/>
<dbReference type="InterPro" id="IPR015661">
    <property type="entry name" value="Bub1/Mad3"/>
</dbReference>
<gene>
    <name evidence="2" type="primary">jg24186</name>
    <name evidence="2" type="ORF">PAEG_LOCUS4268</name>
</gene>
<dbReference type="InterPro" id="IPR013212">
    <property type="entry name" value="Mad3/Bub1_I"/>
</dbReference>
<dbReference type="Proteomes" id="UP000838756">
    <property type="component" value="Unassembled WGS sequence"/>
</dbReference>
<accession>A0A8S4QM99</accession>
<dbReference type="GO" id="GO:0051754">
    <property type="term" value="P:meiotic sister chromatid cohesion, centromeric"/>
    <property type="evidence" value="ECO:0007669"/>
    <property type="project" value="TreeGrafter"/>
</dbReference>
<dbReference type="PANTHER" id="PTHR14030:SF4">
    <property type="entry name" value="BUB1 KINASE, ISOFORM A-RELATED"/>
    <property type="match status" value="1"/>
</dbReference>
<name>A0A8S4QM99_9NEOP</name>
<dbReference type="AlphaFoldDB" id="A0A8S4QM99"/>
<reference evidence="2" key="1">
    <citation type="submission" date="2022-03" db="EMBL/GenBank/DDBJ databases">
        <authorList>
            <person name="Lindestad O."/>
        </authorList>
    </citation>
    <scope>NUCLEOTIDE SEQUENCE</scope>
</reference>
<dbReference type="GO" id="GO:0005634">
    <property type="term" value="C:nucleus"/>
    <property type="evidence" value="ECO:0007669"/>
    <property type="project" value="TreeGrafter"/>
</dbReference>
<dbReference type="GO" id="GO:0032991">
    <property type="term" value="C:protein-containing complex"/>
    <property type="evidence" value="ECO:0007669"/>
    <property type="project" value="UniProtKB-ARBA"/>
</dbReference>
<dbReference type="PANTHER" id="PTHR14030">
    <property type="entry name" value="MITOTIC CHECKPOINT SERINE/THREONINE-PROTEIN KINASE BUB1"/>
    <property type="match status" value="1"/>
</dbReference>
<sequence>MDIDVSKENIQPLRGGRNLVQLGTALQAQSDVDAQRQLQLQKEEHETAIRLYQGPDPLDPWFNYIQWVEQSFPKHGHEGNIDKLIKDCLQLFEKDERYFQDRRLVKLWIKY</sequence>
<dbReference type="PROSITE" id="PS51489">
    <property type="entry name" value="BUB1_N"/>
    <property type="match status" value="1"/>
</dbReference>
<evidence type="ECO:0000313" key="3">
    <source>
        <dbReference type="Proteomes" id="UP000838756"/>
    </source>
</evidence>
<dbReference type="Gene3D" id="1.25.40.430">
    <property type="match status" value="1"/>
</dbReference>